<dbReference type="EMBL" id="LCDF01000013">
    <property type="protein sequence ID" value="KKS47801.1"/>
    <property type="molecule type" value="Genomic_DNA"/>
</dbReference>
<keyword evidence="11 12" id="KW-0472">Membrane</keyword>
<comment type="caution">
    <text evidence="15">The sequence shown here is derived from an EMBL/GenBank/DDBJ whole genome shotgun (WGS) entry which is preliminary data.</text>
</comment>
<evidence type="ECO:0000259" key="13">
    <source>
        <dbReference type="PROSITE" id="PS50109"/>
    </source>
</evidence>
<dbReference type="InterPro" id="IPR003594">
    <property type="entry name" value="HATPase_dom"/>
</dbReference>
<dbReference type="PANTHER" id="PTHR43711:SF31">
    <property type="entry name" value="HISTIDINE KINASE"/>
    <property type="match status" value="1"/>
</dbReference>
<evidence type="ECO:0000256" key="9">
    <source>
        <dbReference type="ARBA" id="ARBA00022840"/>
    </source>
</evidence>
<dbReference type="Gene3D" id="3.30.450.20">
    <property type="entry name" value="PAS domain"/>
    <property type="match status" value="1"/>
</dbReference>
<keyword evidence="12" id="KW-1133">Transmembrane helix</keyword>
<dbReference type="STRING" id="1618659.UV11_C0013G0025"/>
<dbReference type="Pfam" id="PF02518">
    <property type="entry name" value="HATPase_c"/>
    <property type="match status" value="1"/>
</dbReference>
<gene>
    <name evidence="15" type="ORF">UV11_C0013G0025</name>
</gene>
<keyword evidence="4" id="KW-1003">Cell membrane</keyword>
<evidence type="ECO:0000256" key="2">
    <source>
        <dbReference type="ARBA" id="ARBA00004236"/>
    </source>
</evidence>
<evidence type="ECO:0000313" key="15">
    <source>
        <dbReference type="EMBL" id="KKS47801.1"/>
    </source>
</evidence>
<evidence type="ECO:0000256" key="8">
    <source>
        <dbReference type="ARBA" id="ARBA00022777"/>
    </source>
</evidence>
<dbReference type="SUPFAM" id="SSF55874">
    <property type="entry name" value="ATPase domain of HSP90 chaperone/DNA topoisomerase II/histidine kinase"/>
    <property type="match status" value="1"/>
</dbReference>
<feature type="transmembrane region" description="Helical" evidence="12">
    <location>
        <begin position="12"/>
        <end position="33"/>
    </location>
</feature>
<accession>A0A0G1BNF5</accession>
<dbReference type="InterPro" id="IPR036890">
    <property type="entry name" value="HATPase_C_sf"/>
</dbReference>
<dbReference type="PROSITE" id="PS50109">
    <property type="entry name" value="HIS_KIN"/>
    <property type="match status" value="1"/>
</dbReference>
<keyword evidence="5" id="KW-0597">Phosphoprotein</keyword>
<dbReference type="InterPro" id="IPR003661">
    <property type="entry name" value="HisK_dim/P_dom"/>
</dbReference>
<dbReference type="SUPFAM" id="SSF55785">
    <property type="entry name" value="PYP-like sensor domain (PAS domain)"/>
    <property type="match status" value="1"/>
</dbReference>
<evidence type="ECO:0000256" key="12">
    <source>
        <dbReference type="SAM" id="Phobius"/>
    </source>
</evidence>
<sequence>MKDRIRSSGPVETWFLIFISILIFIFFAILIVSPALSEIRSTSTLALFVSGALMLVLFVRNSAKLLKASSDLTKERDHMASIFNVLTDGIVEYDSNNRIILVNPKAEEIFGVKNEKLRGLDLSKEENSRLKTVYEIVTFDSSKGRQFIFEMNGEKIFLEISTASVSYTGEKKFVKILRDQTRFMELQRIKSEFISVAAHQLRTPLSAIKWALKILLDGESGDLEPSQKGFVEKAYISNDRMIELVSDLLDVSRIEEGRFGYEFKEADFKEVLGGVIRSSEIRAKERTIKLELKEIKGILTKFTFDPQRIQIVLSNLVDNAIKYTPPGGLVSIGYRQNGAFLEVSVSDSGIGIPDNHRRRVFSKFFRADNAVKFQTEGSGLGLFIAKNIVKRHGGSMWFSSELGKGSTFYFNIPLKKEFIPADERPLESLEAI</sequence>
<feature type="domain" description="Histidine kinase" evidence="13">
    <location>
        <begin position="196"/>
        <end position="416"/>
    </location>
</feature>
<dbReference type="NCBIfam" id="TIGR00229">
    <property type="entry name" value="sensory_box"/>
    <property type="match status" value="1"/>
</dbReference>
<keyword evidence="10" id="KW-0902">Two-component regulatory system</keyword>
<dbReference type="InterPro" id="IPR005467">
    <property type="entry name" value="His_kinase_dom"/>
</dbReference>
<feature type="transmembrane region" description="Helical" evidence="12">
    <location>
        <begin position="39"/>
        <end position="59"/>
    </location>
</feature>
<protein>
    <recommendedName>
        <fullName evidence="3">histidine kinase</fullName>
        <ecNumber evidence="3">2.7.13.3</ecNumber>
    </recommendedName>
</protein>
<evidence type="ECO:0000259" key="14">
    <source>
        <dbReference type="PROSITE" id="PS50112"/>
    </source>
</evidence>
<dbReference type="Gene3D" id="1.10.287.130">
    <property type="match status" value="1"/>
</dbReference>
<proteinExistence type="predicted"/>
<evidence type="ECO:0000256" key="1">
    <source>
        <dbReference type="ARBA" id="ARBA00000085"/>
    </source>
</evidence>
<dbReference type="InterPro" id="IPR050736">
    <property type="entry name" value="Sensor_HK_Regulatory"/>
</dbReference>
<evidence type="ECO:0000256" key="7">
    <source>
        <dbReference type="ARBA" id="ARBA00022741"/>
    </source>
</evidence>
<evidence type="ECO:0000256" key="4">
    <source>
        <dbReference type="ARBA" id="ARBA00022475"/>
    </source>
</evidence>
<comment type="subcellular location">
    <subcellularLocation>
        <location evidence="2">Cell membrane</location>
    </subcellularLocation>
</comment>
<dbReference type="CDD" id="cd00130">
    <property type="entry name" value="PAS"/>
    <property type="match status" value="1"/>
</dbReference>
<evidence type="ECO:0000256" key="10">
    <source>
        <dbReference type="ARBA" id="ARBA00023012"/>
    </source>
</evidence>
<evidence type="ECO:0000256" key="11">
    <source>
        <dbReference type="ARBA" id="ARBA00023136"/>
    </source>
</evidence>
<dbReference type="FunFam" id="3.30.565.10:FF:000023">
    <property type="entry name" value="PAS domain-containing sensor histidine kinase"/>
    <property type="match status" value="1"/>
</dbReference>
<dbReference type="Gene3D" id="3.30.565.10">
    <property type="entry name" value="Histidine kinase-like ATPase, C-terminal domain"/>
    <property type="match status" value="1"/>
</dbReference>
<dbReference type="SMART" id="SM00388">
    <property type="entry name" value="HisKA"/>
    <property type="match status" value="1"/>
</dbReference>
<reference evidence="15 16" key="1">
    <citation type="journal article" date="2015" name="Nature">
        <title>rRNA introns, odd ribosomes, and small enigmatic genomes across a large radiation of phyla.</title>
        <authorList>
            <person name="Brown C.T."/>
            <person name="Hug L.A."/>
            <person name="Thomas B.C."/>
            <person name="Sharon I."/>
            <person name="Castelle C.J."/>
            <person name="Singh A."/>
            <person name="Wilkins M.J."/>
            <person name="Williams K.H."/>
            <person name="Banfield J.F."/>
        </authorList>
    </citation>
    <scope>NUCLEOTIDE SEQUENCE [LARGE SCALE GENOMIC DNA]</scope>
</reference>
<dbReference type="InterPro" id="IPR004358">
    <property type="entry name" value="Sig_transdc_His_kin-like_C"/>
</dbReference>
<keyword evidence="7" id="KW-0547">Nucleotide-binding</keyword>
<dbReference type="InterPro" id="IPR036097">
    <property type="entry name" value="HisK_dim/P_sf"/>
</dbReference>
<dbReference type="PROSITE" id="PS50112">
    <property type="entry name" value="PAS"/>
    <property type="match status" value="1"/>
</dbReference>
<dbReference type="EC" id="2.7.13.3" evidence="3"/>
<dbReference type="CDD" id="cd00082">
    <property type="entry name" value="HisKA"/>
    <property type="match status" value="1"/>
</dbReference>
<dbReference type="GO" id="GO:0000155">
    <property type="term" value="F:phosphorelay sensor kinase activity"/>
    <property type="evidence" value="ECO:0007669"/>
    <property type="project" value="InterPro"/>
</dbReference>
<evidence type="ECO:0000313" key="16">
    <source>
        <dbReference type="Proteomes" id="UP000034036"/>
    </source>
</evidence>
<dbReference type="GO" id="GO:0005524">
    <property type="term" value="F:ATP binding"/>
    <property type="evidence" value="ECO:0007669"/>
    <property type="project" value="UniProtKB-KW"/>
</dbReference>
<dbReference type="PANTHER" id="PTHR43711">
    <property type="entry name" value="TWO-COMPONENT HISTIDINE KINASE"/>
    <property type="match status" value="1"/>
</dbReference>
<dbReference type="AlphaFoldDB" id="A0A0G1BNF5"/>
<dbReference type="PRINTS" id="PR00344">
    <property type="entry name" value="BCTRLSENSOR"/>
</dbReference>
<dbReference type="InterPro" id="IPR000014">
    <property type="entry name" value="PAS"/>
</dbReference>
<evidence type="ECO:0000256" key="6">
    <source>
        <dbReference type="ARBA" id="ARBA00022679"/>
    </source>
</evidence>
<dbReference type="SMART" id="SM00387">
    <property type="entry name" value="HATPase_c"/>
    <property type="match status" value="1"/>
</dbReference>
<keyword evidence="12" id="KW-0812">Transmembrane</keyword>
<dbReference type="Pfam" id="PF13188">
    <property type="entry name" value="PAS_8"/>
    <property type="match status" value="1"/>
</dbReference>
<dbReference type="Proteomes" id="UP000034036">
    <property type="component" value="Unassembled WGS sequence"/>
</dbReference>
<keyword evidence="8 15" id="KW-0418">Kinase</keyword>
<evidence type="ECO:0000256" key="5">
    <source>
        <dbReference type="ARBA" id="ARBA00022553"/>
    </source>
</evidence>
<comment type="catalytic activity">
    <reaction evidence="1">
        <text>ATP + protein L-histidine = ADP + protein N-phospho-L-histidine.</text>
        <dbReference type="EC" id="2.7.13.3"/>
    </reaction>
</comment>
<dbReference type="SUPFAM" id="SSF47384">
    <property type="entry name" value="Homodimeric domain of signal transducing histidine kinase"/>
    <property type="match status" value="1"/>
</dbReference>
<name>A0A0G1BNF5_9BACT</name>
<keyword evidence="6" id="KW-0808">Transferase</keyword>
<feature type="domain" description="PAS" evidence="14">
    <location>
        <begin position="75"/>
        <end position="119"/>
    </location>
</feature>
<organism evidence="15 16">
    <name type="scientific">Candidatus Giovannonibacteria bacterium GW2011_GWF2_42_19</name>
    <dbReference type="NCBI Taxonomy" id="1618659"/>
    <lineage>
        <taxon>Bacteria</taxon>
        <taxon>Candidatus Giovannoniibacteriota</taxon>
    </lineage>
</organism>
<keyword evidence="9" id="KW-0067">ATP-binding</keyword>
<evidence type="ECO:0000256" key="3">
    <source>
        <dbReference type="ARBA" id="ARBA00012438"/>
    </source>
</evidence>
<dbReference type="Pfam" id="PF00512">
    <property type="entry name" value="HisKA"/>
    <property type="match status" value="1"/>
</dbReference>
<dbReference type="PATRIC" id="fig|1618659.3.peg.543"/>
<dbReference type="InterPro" id="IPR035965">
    <property type="entry name" value="PAS-like_dom_sf"/>
</dbReference>
<dbReference type="GO" id="GO:0005886">
    <property type="term" value="C:plasma membrane"/>
    <property type="evidence" value="ECO:0007669"/>
    <property type="project" value="UniProtKB-SubCell"/>
</dbReference>